<evidence type="ECO:0000313" key="1">
    <source>
        <dbReference type="EMBL" id="PNI00716.1"/>
    </source>
</evidence>
<gene>
    <name evidence="1" type="ORF">C1O25_11190</name>
</gene>
<dbReference type="EMBL" id="POSM01000013">
    <property type="protein sequence ID" value="PNI00716.1"/>
    <property type="molecule type" value="Genomic_DNA"/>
</dbReference>
<name>A0ABX4WA17_VIBDI</name>
<protein>
    <submittedName>
        <fullName evidence="1">Uncharacterized protein</fullName>
    </submittedName>
</protein>
<dbReference type="RefSeq" id="WP_102968569.1">
    <property type="nucleotide sequence ID" value="NZ_POSM01000013.1"/>
</dbReference>
<accession>A0ABX4WA17</accession>
<keyword evidence="2" id="KW-1185">Reference proteome</keyword>
<comment type="caution">
    <text evidence="1">The sequence shown here is derived from an EMBL/GenBank/DDBJ whole genome shotgun (WGS) entry which is preliminary data.</text>
</comment>
<dbReference type="Proteomes" id="UP000236547">
    <property type="component" value="Unassembled WGS sequence"/>
</dbReference>
<evidence type="ECO:0000313" key="2">
    <source>
        <dbReference type="Proteomes" id="UP000236547"/>
    </source>
</evidence>
<proteinExistence type="predicted"/>
<sequence>MEELSFDEVILNKYGSKFVFNVNEALLTLIDGVTGIAISGRYCRVSLCEITDEYYIEMNDFRIKAKKDSISKLRRHVTVSPENEFSSDFYCSSFNNLWLKEAPRDEYTWFPAKDSDVLIHSLDRSDGYRLNTEVVVLTNC</sequence>
<reference evidence="1 2" key="1">
    <citation type="submission" date="2018-01" db="EMBL/GenBank/DDBJ databases">
        <title>Draft genome sequences of six Vibrio diazotrophicus strains isolated from deep-sea sediments of the Baltic Sea.</title>
        <authorList>
            <person name="Castillo D."/>
            <person name="Vandieken V."/>
            <person name="Chiang O."/>
            <person name="Middelboe M."/>
        </authorList>
    </citation>
    <scope>NUCLEOTIDE SEQUENCE [LARGE SCALE GENOMIC DNA]</scope>
    <source>
        <strain evidence="1 2">65.10M</strain>
    </source>
</reference>
<organism evidence="1 2">
    <name type="scientific">Vibrio diazotrophicus</name>
    <dbReference type="NCBI Taxonomy" id="685"/>
    <lineage>
        <taxon>Bacteria</taxon>
        <taxon>Pseudomonadati</taxon>
        <taxon>Pseudomonadota</taxon>
        <taxon>Gammaproteobacteria</taxon>
        <taxon>Vibrionales</taxon>
        <taxon>Vibrionaceae</taxon>
        <taxon>Vibrio</taxon>
    </lineage>
</organism>